<evidence type="ECO:0000313" key="1">
    <source>
        <dbReference type="EMBL" id="SVD41945.1"/>
    </source>
</evidence>
<protein>
    <submittedName>
        <fullName evidence="1">Uncharacterized protein</fullName>
    </submittedName>
</protein>
<reference evidence="1" key="1">
    <citation type="submission" date="2018-05" db="EMBL/GenBank/DDBJ databases">
        <authorList>
            <person name="Lanie J.A."/>
            <person name="Ng W.-L."/>
            <person name="Kazmierczak K.M."/>
            <person name="Andrzejewski T.M."/>
            <person name="Davidsen T.M."/>
            <person name="Wayne K.J."/>
            <person name="Tettelin H."/>
            <person name="Glass J.I."/>
            <person name="Rusch D."/>
            <person name="Podicherti R."/>
            <person name="Tsui H.-C.T."/>
            <person name="Winkler M.E."/>
        </authorList>
    </citation>
    <scope>NUCLEOTIDE SEQUENCE</scope>
</reference>
<gene>
    <name evidence="1" type="ORF">METZ01_LOCUS394799</name>
</gene>
<dbReference type="AlphaFoldDB" id="A0A382V7C7"/>
<sequence length="39" mass="4357">MDVVLQPLKTDNLLLRICLSKIHSPLLHESDVQMASPSN</sequence>
<feature type="non-terminal residue" evidence="1">
    <location>
        <position position="39"/>
    </location>
</feature>
<dbReference type="EMBL" id="UINC01149454">
    <property type="protein sequence ID" value="SVD41945.1"/>
    <property type="molecule type" value="Genomic_DNA"/>
</dbReference>
<proteinExistence type="predicted"/>
<accession>A0A382V7C7</accession>
<name>A0A382V7C7_9ZZZZ</name>
<organism evidence="1">
    <name type="scientific">marine metagenome</name>
    <dbReference type="NCBI Taxonomy" id="408172"/>
    <lineage>
        <taxon>unclassified sequences</taxon>
        <taxon>metagenomes</taxon>
        <taxon>ecological metagenomes</taxon>
    </lineage>
</organism>